<evidence type="ECO:0000256" key="1">
    <source>
        <dbReference type="SAM" id="MobiDB-lite"/>
    </source>
</evidence>
<feature type="region of interest" description="Disordered" evidence="1">
    <location>
        <begin position="111"/>
        <end position="130"/>
    </location>
</feature>
<feature type="region of interest" description="Disordered" evidence="1">
    <location>
        <begin position="1"/>
        <end position="40"/>
    </location>
</feature>
<evidence type="ECO:0000313" key="2">
    <source>
        <dbReference type="Proteomes" id="UP000008143"/>
    </source>
</evidence>
<sequence>MTGRGKPVPWGPQGSQGRTPDPYTPRPPPRRFPAPPPVPAIPNRLRSHILKAHTYSRTKGAAIFRRGGSAALSQPRLCDCAIRRQDLAMASIHHTFIINCHTGTRVCLTGDPRPIPLSSRTPPGRAPSTRERLRTCFTHCINNQSTTDQSRPHSGTSPKVKDCGKPVAPNSKRRPSLQPTDGKHDGGRICLYKALQDSVKQLLRSVASCLRTQKP</sequence>
<accession>A0A8J1JTZ3</accession>
<protein>
    <submittedName>
        <fullName evidence="3">Uncharacterized protein LOC100495848 isoform X1</fullName>
    </submittedName>
</protein>
<dbReference type="RefSeq" id="XP_031761358.1">
    <property type="nucleotide sequence ID" value="XM_031905498.1"/>
</dbReference>
<evidence type="ECO:0000313" key="3">
    <source>
        <dbReference type="RefSeq" id="XP_031761358.1"/>
    </source>
</evidence>
<feature type="compositionally biased region" description="Pro residues" evidence="1">
    <location>
        <begin position="22"/>
        <end position="40"/>
    </location>
</feature>
<dbReference type="OrthoDB" id="10462256at2759"/>
<dbReference type="AGR" id="Xenbase:XB-GENE-29082839"/>
<gene>
    <name evidence="3 4" type="primary">LOC100495848</name>
</gene>
<dbReference type="Proteomes" id="UP000008143">
    <property type="component" value="Chromosome 7"/>
</dbReference>
<keyword evidence="2" id="KW-1185">Reference proteome</keyword>
<dbReference type="AlphaFoldDB" id="A0A8J1JTZ3"/>
<feature type="compositionally biased region" description="Polar residues" evidence="1">
    <location>
        <begin position="143"/>
        <end position="157"/>
    </location>
</feature>
<dbReference type="OMA" id="KAHTYSR"/>
<reference evidence="3" key="1">
    <citation type="submission" date="2025-08" db="UniProtKB">
        <authorList>
            <consortium name="RefSeq"/>
        </authorList>
    </citation>
    <scope>IDENTIFICATION</scope>
    <source>
        <strain evidence="3">Nigerian</strain>
        <tissue evidence="3">Liver and blood</tissue>
    </source>
</reference>
<name>A0A8J1JTZ3_XENTR</name>
<evidence type="ECO:0000313" key="4">
    <source>
        <dbReference type="Xenbase" id="XB-GENE-29082839"/>
    </source>
</evidence>
<organism evidence="2 3">
    <name type="scientific">Xenopus tropicalis</name>
    <name type="common">Western clawed frog</name>
    <name type="synonym">Silurana tropicalis</name>
    <dbReference type="NCBI Taxonomy" id="8364"/>
    <lineage>
        <taxon>Eukaryota</taxon>
        <taxon>Metazoa</taxon>
        <taxon>Chordata</taxon>
        <taxon>Craniata</taxon>
        <taxon>Vertebrata</taxon>
        <taxon>Euteleostomi</taxon>
        <taxon>Amphibia</taxon>
        <taxon>Batrachia</taxon>
        <taxon>Anura</taxon>
        <taxon>Pipoidea</taxon>
        <taxon>Pipidae</taxon>
        <taxon>Xenopodinae</taxon>
        <taxon>Xenopus</taxon>
        <taxon>Silurana</taxon>
    </lineage>
</organism>
<feature type="region of interest" description="Disordered" evidence="1">
    <location>
        <begin position="143"/>
        <end position="184"/>
    </location>
</feature>
<proteinExistence type="predicted"/>
<dbReference type="GeneID" id="100495848"/>
<dbReference type="Xenbase" id="XB-GENE-29082839">
    <property type="gene designation" value="LOC100495848"/>
</dbReference>